<dbReference type="GO" id="GO:0000981">
    <property type="term" value="F:DNA-binding transcription factor activity, RNA polymerase II-specific"/>
    <property type="evidence" value="ECO:0007669"/>
    <property type="project" value="InterPro"/>
</dbReference>
<evidence type="ECO:0000313" key="8">
    <source>
        <dbReference type="EMBL" id="KAF9453931.1"/>
    </source>
</evidence>
<dbReference type="CDD" id="cd00067">
    <property type="entry name" value="GAL4"/>
    <property type="match status" value="1"/>
</dbReference>
<dbReference type="InterPro" id="IPR036864">
    <property type="entry name" value="Zn2-C6_fun-type_DNA-bd_sf"/>
</dbReference>
<proteinExistence type="predicted"/>
<evidence type="ECO:0000256" key="2">
    <source>
        <dbReference type="ARBA" id="ARBA00022723"/>
    </source>
</evidence>
<dbReference type="PANTHER" id="PTHR47338">
    <property type="entry name" value="ZN(II)2CYS6 TRANSCRIPTION FACTOR (EUROFUNG)-RELATED"/>
    <property type="match status" value="1"/>
</dbReference>
<dbReference type="GO" id="GO:0005634">
    <property type="term" value="C:nucleus"/>
    <property type="evidence" value="ECO:0007669"/>
    <property type="project" value="UniProtKB-SubCell"/>
</dbReference>
<feature type="region of interest" description="Disordered" evidence="6">
    <location>
        <begin position="77"/>
        <end position="163"/>
    </location>
</feature>
<feature type="compositionally biased region" description="Low complexity" evidence="6">
    <location>
        <begin position="152"/>
        <end position="163"/>
    </location>
</feature>
<gene>
    <name evidence="8" type="ORF">P691DRAFT_798872</name>
</gene>
<dbReference type="OrthoDB" id="2428527at2759"/>
<evidence type="ECO:0000256" key="1">
    <source>
        <dbReference type="ARBA" id="ARBA00004123"/>
    </source>
</evidence>
<keyword evidence="9" id="KW-1185">Reference proteome</keyword>
<accession>A0A9P5XRD0</accession>
<dbReference type="GO" id="GO:0008270">
    <property type="term" value="F:zinc ion binding"/>
    <property type="evidence" value="ECO:0007669"/>
    <property type="project" value="InterPro"/>
</dbReference>
<dbReference type="EMBL" id="MU151057">
    <property type="protein sequence ID" value="KAF9453931.1"/>
    <property type="molecule type" value="Genomic_DNA"/>
</dbReference>
<evidence type="ECO:0000313" key="9">
    <source>
        <dbReference type="Proteomes" id="UP000807342"/>
    </source>
</evidence>
<reference evidence="8" key="1">
    <citation type="submission" date="2020-11" db="EMBL/GenBank/DDBJ databases">
        <authorList>
            <consortium name="DOE Joint Genome Institute"/>
            <person name="Ahrendt S."/>
            <person name="Riley R."/>
            <person name="Andreopoulos W."/>
            <person name="Labutti K."/>
            <person name="Pangilinan J."/>
            <person name="Ruiz-Duenas F.J."/>
            <person name="Barrasa J.M."/>
            <person name="Sanchez-Garcia M."/>
            <person name="Camarero S."/>
            <person name="Miyauchi S."/>
            <person name="Serrano A."/>
            <person name="Linde D."/>
            <person name="Babiker R."/>
            <person name="Drula E."/>
            <person name="Ayuso-Fernandez I."/>
            <person name="Pacheco R."/>
            <person name="Padilla G."/>
            <person name="Ferreira P."/>
            <person name="Barriuso J."/>
            <person name="Kellner H."/>
            <person name="Castanera R."/>
            <person name="Alfaro M."/>
            <person name="Ramirez L."/>
            <person name="Pisabarro A.G."/>
            <person name="Kuo A."/>
            <person name="Tritt A."/>
            <person name="Lipzen A."/>
            <person name="He G."/>
            <person name="Yan M."/>
            <person name="Ng V."/>
            <person name="Cullen D."/>
            <person name="Martin F."/>
            <person name="Rosso M.-N."/>
            <person name="Henrissat B."/>
            <person name="Hibbett D."/>
            <person name="Martinez A.T."/>
            <person name="Grigoriev I.V."/>
        </authorList>
    </citation>
    <scope>NUCLEOTIDE SEQUENCE</scope>
    <source>
        <strain evidence="8">MF-IS2</strain>
    </source>
</reference>
<keyword evidence="5" id="KW-0539">Nucleus</keyword>
<keyword evidence="2" id="KW-0479">Metal-binding</keyword>
<dbReference type="Pfam" id="PF04082">
    <property type="entry name" value="Fungal_trans"/>
    <property type="match status" value="1"/>
</dbReference>
<dbReference type="AlphaFoldDB" id="A0A9P5XRD0"/>
<keyword evidence="4" id="KW-0804">Transcription</keyword>
<dbReference type="Pfam" id="PF00172">
    <property type="entry name" value="Zn_clus"/>
    <property type="match status" value="1"/>
</dbReference>
<dbReference type="PROSITE" id="PS00463">
    <property type="entry name" value="ZN2_CY6_FUNGAL_1"/>
    <property type="match status" value="1"/>
</dbReference>
<evidence type="ECO:0000256" key="5">
    <source>
        <dbReference type="ARBA" id="ARBA00023242"/>
    </source>
</evidence>
<dbReference type="GO" id="GO:0006351">
    <property type="term" value="P:DNA-templated transcription"/>
    <property type="evidence" value="ECO:0007669"/>
    <property type="project" value="InterPro"/>
</dbReference>
<name>A0A9P5XRD0_9AGAR</name>
<organism evidence="8 9">
    <name type="scientific">Macrolepiota fuliginosa MF-IS2</name>
    <dbReference type="NCBI Taxonomy" id="1400762"/>
    <lineage>
        <taxon>Eukaryota</taxon>
        <taxon>Fungi</taxon>
        <taxon>Dikarya</taxon>
        <taxon>Basidiomycota</taxon>
        <taxon>Agaricomycotina</taxon>
        <taxon>Agaricomycetes</taxon>
        <taxon>Agaricomycetidae</taxon>
        <taxon>Agaricales</taxon>
        <taxon>Agaricineae</taxon>
        <taxon>Agaricaceae</taxon>
        <taxon>Macrolepiota</taxon>
    </lineage>
</organism>
<dbReference type="SUPFAM" id="SSF57701">
    <property type="entry name" value="Zn2/Cys6 DNA-binding domain"/>
    <property type="match status" value="1"/>
</dbReference>
<comment type="subcellular location">
    <subcellularLocation>
        <location evidence="1">Nucleus</location>
    </subcellularLocation>
</comment>
<dbReference type="InterPro" id="IPR001138">
    <property type="entry name" value="Zn2Cys6_DnaBD"/>
</dbReference>
<dbReference type="GO" id="GO:0003677">
    <property type="term" value="F:DNA binding"/>
    <property type="evidence" value="ECO:0007669"/>
    <property type="project" value="InterPro"/>
</dbReference>
<feature type="compositionally biased region" description="Polar residues" evidence="6">
    <location>
        <begin position="77"/>
        <end position="91"/>
    </location>
</feature>
<protein>
    <recommendedName>
        <fullName evidence="7">Zn(2)-C6 fungal-type domain-containing protein</fullName>
    </recommendedName>
</protein>
<evidence type="ECO:0000259" key="7">
    <source>
        <dbReference type="PROSITE" id="PS50048"/>
    </source>
</evidence>
<dbReference type="Gene3D" id="4.10.240.10">
    <property type="entry name" value="Zn(2)-C6 fungal-type DNA-binding domain"/>
    <property type="match status" value="1"/>
</dbReference>
<dbReference type="CDD" id="cd12148">
    <property type="entry name" value="fungal_TF_MHR"/>
    <property type="match status" value="1"/>
</dbReference>
<sequence length="369" mass="41841">MGYTFQFIIESPQHNTGHKKRPRLVTSCDNCRLKKIKCLQPSPETKCEACKAAKIPCRFKDRERYFAERSRAIAGPNTTTTYALDQRTNPRGSLDAFSSSGSSSPSLSSNPNLRSNSHSPKEASGLVSPADMEANGRYTPYSTDSRRQPEYSSSPSMSGYHSRSNSMGYNNIVGPGSADILRQIHNTYPQQSMDSRYIQLFDPEHPQRPHATLMPHFLQIFFDHYASEFGFITYEETLGKFWEQRLSPLLSNCIAAMAVRYANIPELVVRGLHDVAETYADNAKNILNSVAHLPNMDTLHAVMLLSWSEYKNERIPSFRHYCQMAMRMAMDLGLSDQTPPSHLPENERNRRRTTWASIVHLHLTSSQAR</sequence>
<dbReference type="InterPro" id="IPR050815">
    <property type="entry name" value="TF_fung"/>
</dbReference>
<evidence type="ECO:0000256" key="3">
    <source>
        <dbReference type="ARBA" id="ARBA00023015"/>
    </source>
</evidence>
<evidence type="ECO:0000256" key="6">
    <source>
        <dbReference type="SAM" id="MobiDB-lite"/>
    </source>
</evidence>
<feature type="domain" description="Zn(2)-C6 fungal-type" evidence="7">
    <location>
        <begin position="27"/>
        <end position="59"/>
    </location>
</feature>
<keyword evidence="3" id="KW-0805">Transcription regulation</keyword>
<dbReference type="PANTHER" id="PTHR47338:SF5">
    <property type="entry name" value="ZN(II)2CYS6 TRANSCRIPTION FACTOR (EUROFUNG)"/>
    <property type="match status" value="1"/>
</dbReference>
<dbReference type="PROSITE" id="PS50048">
    <property type="entry name" value="ZN2_CY6_FUNGAL_2"/>
    <property type="match status" value="1"/>
</dbReference>
<dbReference type="InterPro" id="IPR007219">
    <property type="entry name" value="XnlR_reg_dom"/>
</dbReference>
<evidence type="ECO:0000256" key="4">
    <source>
        <dbReference type="ARBA" id="ARBA00023163"/>
    </source>
</evidence>
<feature type="compositionally biased region" description="Low complexity" evidence="6">
    <location>
        <begin position="93"/>
        <end position="118"/>
    </location>
</feature>
<dbReference type="Proteomes" id="UP000807342">
    <property type="component" value="Unassembled WGS sequence"/>
</dbReference>
<comment type="caution">
    <text evidence="8">The sequence shown here is derived from an EMBL/GenBank/DDBJ whole genome shotgun (WGS) entry which is preliminary data.</text>
</comment>
<dbReference type="SMART" id="SM00066">
    <property type="entry name" value="GAL4"/>
    <property type="match status" value="1"/>
</dbReference>